<dbReference type="GO" id="GO:0005694">
    <property type="term" value="C:chromosome"/>
    <property type="evidence" value="ECO:0007669"/>
    <property type="project" value="TreeGrafter"/>
</dbReference>
<dbReference type="InterPro" id="IPR003115">
    <property type="entry name" value="ParB_N"/>
</dbReference>
<evidence type="ECO:0000313" key="6">
    <source>
        <dbReference type="EMBL" id="QKN24707.1"/>
    </source>
</evidence>
<evidence type="ECO:0000256" key="3">
    <source>
        <dbReference type="ARBA" id="ARBA00022829"/>
    </source>
</evidence>
<evidence type="ECO:0000313" key="9">
    <source>
        <dbReference type="Proteomes" id="UP000509623"/>
    </source>
</evidence>
<keyword evidence="3" id="KW-0159">Chromosome partition</keyword>
<reference evidence="7" key="3">
    <citation type="journal article" date="2022" name="Int. J. Syst. Evol. Microbiol.">
        <title>Caproicibacterium lactatifermentans sp. nov., isolated from pit clay used for the production of Chinese strong aroma-type liquor.</title>
        <authorList>
            <person name="Wang H."/>
            <person name="Gu Y."/>
            <person name="Zhao D."/>
            <person name="Qiao Z."/>
            <person name="Zheng J."/>
            <person name="Gao J."/>
            <person name="Ren C."/>
            <person name="Xu Y."/>
        </authorList>
    </citation>
    <scope>NUCLEOTIDE SEQUENCE</scope>
    <source>
        <strain evidence="7">JNU-WLY1368</strain>
    </source>
</reference>
<dbReference type="NCBIfam" id="TIGR00180">
    <property type="entry name" value="parB_part"/>
    <property type="match status" value="1"/>
</dbReference>
<dbReference type="EMBL" id="CP046051">
    <property type="protein sequence ID" value="QKN24707.1"/>
    <property type="molecule type" value="Genomic_DNA"/>
</dbReference>
<evidence type="ECO:0000256" key="2">
    <source>
        <dbReference type="ARBA" id="ARBA00006295"/>
    </source>
</evidence>
<proteinExistence type="inferred from homology"/>
<sequence>MLGQQHIIKLDIDCICPNPAQPRRTFAEQELKELADSIAANGLLQPIIVRRMSGGVYELIAGERRLRACRSLGMKDVPVLITSCSDRESAIFALTENLQRSDLNMFEEAEGIQRLIEVWDVTQEECAERLGRSQSAVANKLRLLKLPPNVRACIVENHLTERHARALLRLSDPEQQKQVLGMILRSGMNVQQTDALVNKMLKEEPKHRQHQTPVPKDVRIFGNTIQHAVTTLQKTGVQAETYQTETEKYLEWVVRIPKNEAQNKQTDKQPA</sequence>
<dbReference type="EMBL" id="CP046161">
    <property type="protein sequence ID" value="QKO30399.1"/>
    <property type="molecule type" value="Genomic_DNA"/>
</dbReference>
<feature type="domain" description="ParB-like N-terminal" evidence="5">
    <location>
        <begin position="8"/>
        <end position="98"/>
    </location>
</feature>
<protein>
    <submittedName>
        <fullName evidence="6">ParB/RepB/Spo0J family partition protein</fullName>
    </submittedName>
</protein>
<evidence type="ECO:0000259" key="5">
    <source>
        <dbReference type="SMART" id="SM00470"/>
    </source>
</evidence>
<accession>A0A859DRE0</accession>
<dbReference type="KEGG" id="clf:GJQ69_09640"/>
<evidence type="ECO:0000313" key="8">
    <source>
        <dbReference type="Proteomes" id="UP000501316"/>
    </source>
</evidence>
<dbReference type="Gene3D" id="3.90.1530.30">
    <property type="match status" value="1"/>
</dbReference>
<dbReference type="PANTHER" id="PTHR33375">
    <property type="entry name" value="CHROMOSOME-PARTITIONING PROTEIN PARB-RELATED"/>
    <property type="match status" value="1"/>
</dbReference>
<reference evidence="7" key="2">
    <citation type="journal article" date="2021" name="Appl. Environ. Microbiol.">
        <title>Adaptability of a Caproate-Producing Bacterium Contributes to Its Dominance in an Anaerobic Fermentation System.</title>
        <authorList>
            <person name="Wang H."/>
            <person name="Gu Y."/>
            <person name="Zhou W."/>
            <person name="Zhao D."/>
            <person name="Qiao Z."/>
            <person name="Zheng J."/>
            <person name="Gao J."/>
            <person name="Chen X."/>
            <person name="Ren C."/>
            <person name="Xu Y."/>
        </authorList>
    </citation>
    <scope>NUCLEOTIDE SEQUENCE</scope>
    <source>
        <strain evidence="7">JNU-WLY1368</strain>
    </source>
</reference>
<dbReference type="SUPFAM" id="SSF110849">
    <property type="entry name" value="ParB/Sulfiredoxin"/>
    <property type="match status" value="1"/>
</dbReference>
<dbReference type="GO" id="GO:0007059">
    <property type="term" value="P:chromosome segregation"/>
    <property type="evidence" value="ECO:0007669"/>
    <property type="project" value="UniProtKB-KW"/>
</dbReference>
<dbReference type="InterPro" id="IPR036086">
    <property type="entry name" value="ParB/Sulfiredoxin_sf"/>
</dbReference>
<dbReference type="SMART" id="SM00470">
    <property type="entry name" value="ParB"/>
    <property type="match status" value="1"/>
</dbReference>
<name>A0A859DRE0_9FIRM</name>
<dbReference type="FunFam" id="3.90.1530.30:FF:000001">
    <property type="entry name" value="Chromosome partitioning protein ParB"/>
    <property type="match status" value="1"/>
</dbReference>
<evidence type="ECO:0000313" key="7">
    <source>
        <dbReference type="EMBL" id="QKO30399.1"/>
    </source>
</evidence>
<gene>
    <name evidence="6" type="ORF">GJQ69_09640</name>
    <name evidence="7" type="ORF">GKP14_04820</name>
</gene>
<evidence type="ECO:0000256" key="1">
    <source>
        <dbReference type="ARBA" id="ARBA00004453"/>
    </source>
</evidence>
<dbReference type="SUPFAM" id="SSF109709">
    <property type="entry name" value="KorB DNA-binding domain-like"/>
    <property type="match status" value="1"/>
</dbReference>
<dbReference type="PANTHER" id="PTHR33375:SF1">
    <property type="entry name" value="CHROMOSOME-PARTITIONING PROTEIN PARB-RELATED"/>
    <property type="match status" value="1"/>
</dbReference>
<evidence type="ECO:0000256" key="4">
    <source>
        <dbReference type="ARBA" id="ARBA00023125"/>
    </source>
</evidence>
<dbReference type="CDD" id="cd16393">
    <property type="entry name" value="SPO0J_N"/>
    <property type="match status" value="1"/>
</dbReference>
<organism evidence="6 8">
    <name type="scientific">Caproicibacterium lactatifermentans</name>
    <dbReference type="NCBI Taxonomy" id="2666138"/>
    <lineage>
        <taxon>Bacteria</taxon>
        <taxon>Bacillati</taxon>
        <taxon>Bacillota</taxon>
        <taxon>Clostridia</taxon>
        <taxon>Eubacteriales</taxon>
        <taxon>Oscillospiraceae</taxon>
        <taxon>Caproicibacterium</taxon>
    </lineage>
</organism>
<dbReference type="Proteomes" id="UP000501316">
    <property type="component" value="Chromosome"/>
</dbReference>
<dbReference type="InterPro" id="IPR004437">
    <property type="entry name" value="ParB/RepB/Spo0J"/>
</dbReference>
<comment type="similarity">
    <text evidence="2">Belongs to the ParB family.</text>
</comment>
<dbReference type="GO" id="GO:0009295">
    <property type="term" value="C:nucleoid"/>
    <property type="evidence" value="ECO:0007669"/>
    <property type="project" value="UniProtKB-SubCell"/>
</dbReference>
<dbReference type="Proteomes" id="UP000509623">
    <property type="component" value="Chromosome"/>
</dbReference>
<dbReference type="AlphaFoldDB" id="A0A859DRE0"/>
<dbReference type="RefSeq" id="WP_174193606.1">
    <property type="nucleotide sequence ID" value="NZ_CP046051.1"/>
</dbReference>
<keyword evidence="4" id="KW-0238">DNA-binding</keyword>
<reference evidence="8 9" key="1">
    <citation type="submission" date="2019-11" db="EMBL/GenBank/DDBJ databases">
        <authorList>
            <person name="Ren C."/>
            <person name="Wang H."/>
            <person name="Xu Y."/>
        </authorList>
    </citation>
    <scope>NUCLEOTIDE SEQUENCE [LARGE SCALE GENOMIC DNA]</scope>
    <source>
        <strain evidence="9">JNU-WLY1368</strain>
        <strain evidence="6 8">LBM 19010</strain>
    </source>
</reference>
<dbReference type="FunFam" id="1.10.10.2830:FF:000001">
    <property type="entry name" value="Chromosome partitioning protein ParB"/>
    <property type="match status" value="1"/>
</dbReference>
<dbReference type="InterPro" id="IPR050336">
    <property type="entry name" value="Chromosome_partition/occlusion"/>
</dbReference>
<keyword evidence="9" id="KW-1185">Reference proteome</keyword>
<dbReference type="Pfam" id="PF17762">
    <property type="entry name" value="HTH_ParB"/>
    <property type="match status" value="1"/>
</dbReference>
<comment type="subcellular location">
    <subcellularLocation>
        <location evidence="1">Cytoplasm</location>
        <location evidence="1">Nucleoid</location>
    </subcellularLocation>
</comment>
<dbReference type="Pfam" id="PF02195">
    <property type="entry name" value="ParB_N"/>
    <property type="match status" value="1"/>
</dbReference>
<dbReference type="GO" id="GO:0003677">
    <property type="term" value="F:DNA binding"/>
    <property type="evidence" value="ECO:0007669"/>
    <property type="project" value="UniProtKB-KW"/>
</dbReference>
<dbReference type="InterPro" id="IPR041468">
    <property type="entry name" value="HTH_ParB/Spo0J"/>
</dbReference>
<dbReference type="Gene3D" id="1.10.10.2830">
    <property type="match status" value="1"/>
</dbReference>